<accession>A0A0F9SYZ9</accession>
<dbReference type="Gene3D" id="3.10.28.10">
    <property type="entry name" value="Homing endonucleases"/>
    <property type="match status" value="1"/>
</dbReference>
<evidence type="ECO:0000259" key="2">
    <source>
        <dbReference type="PROSITE" id="PS50819"/>
    </source>
</evidence>
<dbReference type="Pfam" id="PF14528">
    <property type="entry name" value="LAGLIDADG_3"/>
    <property type="match status" value="1"/>
</dbReference>
<dbReference type="InterPro" id="IPR004042">
    <property type="entry name" value="Intein_endonuc_central"/>
</dbReference>
<evidence type="ECO:0000313" key="3">
    <source>
        <dbReference type="EMBL" id="KKN72189.1"/>
    </source>
</evidence>
<evidence type="ECO:0000256" key="1">
    <source>
        <dbReference type="SAM" id="MobiDB-lite"/>
    </source>
</evidence>
<dbReference type="GO" id="GO:0004519">
    <property type="term" value="F:endonuclease activity"/>
    <property type="evidence" value="ECO:0007669"/>
    <property type="project" value="InterPro"/>
</dbReference>
<name>A0A0F9SYZ9_9ZZZZ</name>
<dbReference type="Pfam" id="PF04860">
    <property type="entry name" value="Phage_portal"/>
    <property type="match status" value="1"/>
</dbReference>
<dbReference type="AlphaFoldDB" id="A0A0F9SYZ9"/>
<organism evidence="3">
    <name type="scientific">marine sediment metagenome</name>
    <dbReference type="NCBI Taxonomy" id="412755"/>
    <lineage>
        <taxon>unclassified sequences</taxon>
        <taxon>metagenomes</taxon>
        <taxon>ecological metagenomes</taxon>
    </lineage>
</organism>
<proteinExistence type="predicted"/>
<sequence>MKQEDVNAAVAELADVVPLVKAHLVGRDDVEQPNAVQVREDELARTFSQLGAIEPPFDPETLCLLLEHSNALRQNIDAYVTNIDGFGHKFEPVINLESDEAPAQIANAIYIERLRQQEAGEETTFENLDPTKEEVDAKIIELHDLMRREKSKLVNFFEFCCADVSFVSLRRRMRQDIEVLGNAYWEIIRNGAGEIAQFNYIPGYTMRLLSLDATAVDVETKIKISDLEFDTIKMQRQFRKLVQVVEGKSVWFKELGDPRVISRKTGKEFKDVEALKKNDPMDGPAHEVLHFKIHNPRSAYGTPRWIGNLLSVMGSRQSEEVNFLYFENKSIPPMVMLVSGGRVSSETISRVEDHVKNASKGRRNFHKILVLEGESDATAGGGKMKIELKPLTQAIYQDALFQKYDERNIDKVGMSFRLPRMLRGDIRDFNRACYDERTETLTRRGWLRLDQFRDDDEIAAYHPGQDNVEFTRPDALHVYEVDEELLHFRSAVADVMVTEDHRMLARPLGAERFEVHASQSIPWPRYALKTTVGHADGTRLDGFTLPKDDGCQIERGHDHVSSVAGDDFVAFLGYWLSEGSLLSTNHPSAPYLVTLSQRDGGTADAIRACLKRTGWAFSESCDEVAEMRRWQLSNRCLSSWLREHCGSDSGSKRIPDIARDLCPEQTRILFNALMAGDGHWDSRPGRNSGFYPSVSRGLCDDVQVLALRLGHRATLSLHYAAHDNRRACWRVLISVGRDAEFRDLPERVHYQGRVYCFSVPEYGFYVTRRNGKVAVQGNTAQAALVFAEAQVFQPEREEFDFIINRKILTDMGIRFWRFRSNGPITKDAAQLTEMIATLLRAGAIVPSEARQLAEDVFNREFKRIDAFWTEQPLQLSVVGAGPGEEPDRGGDKADLTVQDLAEEGGLLNPEQARRRPQVPPSIGKRRLVAQAAHLIKVRDAIRAEERRQAEDEFLAAKDEADDGEPD</sequence>
<dbReference type="InterPro" id="IPR027434">
    <property type="entry name" value="Homing_endonucl"/>
</dbReference>
<dbReference type="InterPro" id="IPR006944">
    <property type="entry name" value="Phage/GTA_portal"/>
</dbReference>
<dbReference type="InterPro" id="IPR004860">
    <property type="entry name" value="LAGLIDADG_dom"/>
</dbReference>
<protein>
    <recommendedName>
        <fullName evidence="2">DOD-type homing endonuclease domain-containing protein</fullName>
    </recommendedName>
</protein>
<dbReference type="EMBL" id="LAZR01000367">
    <property type="protein sequence ID" value="KKN72189.1"/>
    <property type="molecule type" value="Genomic_DNA"/>
</dbReference>
<reference evidence="3" key="1">
    <citation type="journal article" date="2015" name="Nature">
        <title>Complex archaea that bridge the gap between prokaryotes and eukaryotes.</title>
        <authorList>
            <person name="Spang A."/>
            <person name="Saw J.H."/>
            <person name="Jorgensen S.L."/>
            <person name="Zaremba-Niedzwiedzka K."/>
            <person name="Martijn J."/>
            <person name="Lind A.E."/>
            <person name="van Eijk R."/>
            <person name="Schleper C."/>
            <person name="Guy L."/>
            <person name="Ettema T.J."/>
        </authorList>
    </citation>
    <scope>NUCLEOTIDE SEQUENCE</scope>
</reference>
<dbReference type="PROSITE" id="PS50819">
    <property type="entry name" value="INTEIN_ENDONUCLEASE"/>
    <property type="match status" value="1"/>
</dbReference>
<feature type="region of interest" description="Disordered" evidence="1">
    <location>
        <begin position="903"/>
        <end position="923"/>
    </location>
</feature>
<comment type="caution">
    <text evidence="3">The sequence shown here is derived from an EMBL/GenBank/DDBJ whole genome shotgun (WGS) entry which is preliminary data.</text>
</comment>
<gene>
    <name evidence="3" type="ORF">LCGC14_0413260</name>
</gene>
<dbReference type="SUPFAM" id="SSF55608">
    <property type="entry name" value="Homing endonucleases"/>
    <property type="match status" value="1"/>
</dbReference>
<feature type="domain" description="DOD-type homing endonuclease" evidence="2">
    <location>
        <begin position="571"/>
        <end position="711"/>
    </location>
</feature>